<dbReference type="Proteomes" id="UP000553343">
    <property type="component" value="Unassembled WGS sequence"/>
</dbReference>
<gene>
    <name evidence="2" type="ORF">HXW94_15005</name>
</gene>
<name>A0A850TA95_9BACT</name>
<reference evidence="2 3" key="1">
    <citation type="submission" date="2020-06" db="EMBL/GenBank/DDBJ databases">
        <title>High-quality draft genome of sulfate reducer Desulfobacter latus type strain AcrS2 isolated from marine sediment.</title>
        <authorList>
            <person name="Hoppe M."/>
            <person name="Larsen C.K."/>
            <person name="Marshall I.P.G."/>
            <person name="Schramm A."/>
            <person name="Marietou A.G."/>
        </authorList>
    </citation>
    <scope>NUCLEOTIDE SEQUENCE [LARGE SCALE GENOMIC DNA]</scope>
    <source>
        <strain evidence="2 3">AcRS2</strain>
    </source>
</reference>
<dbReference type="GO" id="GO:0005975">
    <property type="term" value="P:carbohydrate metabolic process"/>
    <property type="evidence" value="ECO:0007669"/>
    <property type="project" value="InterPro"/>
</dbReference>
<dbReference type="EMBL" id="JACADJ010000066">
    <property type="protein sequence ID" value="NWH06275.1"/>
    <property type="molecule type" value="Genomic_DNA"/>
</dbReference>
<protein>
    <submittedName>
        <fullName evidence="2">Uncharacterized protein</fullName>
    </submittedName>
</protein>
<accession>A0A850TA95</accession>
<dbReference type="InterPro" id="IPR008928">
    <property type="entry name" value="6-hairpin_glycosidase_sf"/>
</dbReference>
<keyword evidence="3" id="KW-1185">Reference proteome</keyword>
<dbReference type="Gene3D" id="1.50.10.10">
    <property type="match status" value="1"/>
</dbReference>
<organism evidence="2 3">
    <name type="scientific">Desulfobacter latus</name>
    <dbReference type="NCBI Taxonomy" id="2292"/>
    <lineage>
        <taxon>Bacteria</taxon>
        <taxon>Pseudomonadati</taxon>
        <taxon>Thermodesulfobacteriota</taxon>
        <taxon>Desulfobacteria</taxon>
        <taxon>Desulfobacterales</taxon>
        <taxon>Desulfobacteraceae</taxon>
        <taxon>Desulfobacter</taxon>
    </lineage>
</organism>
<dbReference type="RefSeq" id="WP_178367728.1">
    <property type="nucleotide sequence ID" value="NZ_JACADJ010000066.1"/>
</dbReference>
<proteinExistence type="predicted"/>
<evidence type="ECO:0000313" key="3">
    <source>
        <dbReference type="Proteomes" id="UP000553343"/>
    </source>
</evidence>
<evidence type="ECO:0000313" key="2">
    <source>
        <dbReference type="EMBL" id="NWH06275.1"/>
    </source>
</evidence>
<keyword evidence="1" id="KW-0175">Coiled coil</keyword>
<sequence length="553" mass="61845">MIAAIRPYNPEGISFIDHFDFHEIENRLEINRKTDLFFSTSPAKVLFNAYEDGDIAHDLHRSPEANQVHCPIGMATGAVLFPVKKKEATHILCRIQLVPEKKATLPAVSTDPHPLQQMRSQAARLEIPDKKLSFLYDAAVSTLLLLTADEAYPGPYTYRRFWFRDACFMINALLGLGLAERSRHHIMQFPGRQTLSGYFRSQEGEWDSNGQVLWLADRYFQLTGETPDPGLISSLEKGARWIRDKIRHKNDGKRHDGLLPAGFSAEHLGPNDYYYWDDFWSLAGLRAAVSMAIRQDKAAHQDDLENTADKLENRIFETIRESPGYQKHGTLPASCYRRMDAGAVGSLVADYPLQITGSSDTTIMDTVNYLIENCFLDHAFFQDMIHSGMNAYLTLSIAQTLLRSGDNRYRSLIRAVADLASPTGQWPEAINPITKGGCMGDGQHGWAAAEWIMMMRHLFIREEGHTLVIGEGIFPEWIKQGTRLSFGPTLVPGGRLKVSLSGPPEQPALSLESKFHGSPLPCRIAVPGYKALQSNTSVPNHILEPISNGKNAN</sequence>
<dbReference type="AlphaFoldDB" id="A0A850TA95"/>
<dbReference type="SUPFAM" id="SSF48208">
    <property type="entry name" value="Six-hairpin glycosidases"/>
    <property type="match status" value="1"/>
</dbReference>
<dbReference type="InterPro" id="IPR012341">
    <property type="entry name" value="6hp_glycosidase-like_sf"/>
</dbReference>
<feature type="coiled-coil region" evidence="1">
    <location>
        <begin position="294"/>
        <end position="321"/>
    </location>
</feature>
<comment type="caution">
    <text evidence="2">The sequence shown here is derived from an EMBL/GenBank/DDBJ whole genome shotgun (WGS) entry which is preliminary data.</text>
</comment>
<evidence type="ECO:0000256" key="1">
    <source>
        <dbReference type="SAM" id="Coils"/>
    </source>
</evidence>